<evidence type="ECO:0000256" key="2">
    <source>
        <dbReference type="SAM" id="Phobius"/>
    </source>
</evidence>
<protein>
    <submittedName>
        <fullName evidence="3">Uncharacterized protein</fullName>
    </submittedName>
</protein>
<evidence type="ECO:0000313" key="4">
    <source>
        <dbReference type="Proteomes" id="UP000247591"/>
    </source>
</evidence>
<evidence type="ECO:0000256" key="1">
    <source>
        <dbReference type="SAM" id="MobiDB-lite"/>
    </source>
</evidence>
<proteinExistence type="predicted"/>
<name>A0A318RDM7_WILLI</name>
<feature type="compositionally biased region" description="Pro residues" evidence="1">
    <location>
        <begin position="1"/>
        <end position="10"/>
    </location>
</feature>
<dbReference type="AlphaFoldDB" id="A0A318RDM7"/>
<feature type="transmembrane region" description="Helical" evidence="2">
    <location>
        <begin position="39"/>
        <end position="57"/>
    </location>
</feature>
<evidence type="ECO:0000313" key="3">
    <source>
        <dbReference type="EMBL" id="PYE13940.1"/>
    </source>
</evidence>
<keyword evidence="2" id="KW-0472">Membrane</keyword>
<keyword evidence="4" id="KW-1185">Reference proteome</keyword>
<organism evidence="3 4">
    <name type="scientific">Williamsia limnetica</name>
    <dbReference type="NCBI Taxonomy" id="882452"/>
    <lineage>
        <taxon>Bacteria</taxon>
        <taxon>Bacillati</taxon>
        <taxon>Actinomycetota</taxon>
        <taxon>Actinomycetes</taxon>
        <taxon>Mycobacteriales</taxon>
        <taxon>Nocardiaceae</taxon>
        <taxon>Williamsia</taxon>
    </lineage>
</organism>
<feature type="region of interest" description="Disordered" evidence="1">
    <location>
        <begin position="1"/>
        <end position="34"/>
    </location>
</feature>
<dbReference type="Proteomes" id="UP000247591">
    <property type="component" value="Unassembled WGS sequence"/>
</dbReference>
<comment type="caution">
    <text evidence="3">The sequence shown here is derived from an EMBL/GenBank/DDBJ whole genome shotgun (WGS) entry which is preliminary data.</text>
</comment>
<sequence length="58" mass="6428">MSDFPPPPPWTAGFRAQQAAKKAETEQTSPPRKSRGDKWEWLILVALLALVVGVLVLK</sequence>
<keyword evidence="2" id="KW-1133">Transmembrane helix</keyword>
<reference evidence="3 4" key="1">
    <citation type="submission" date="2018-06" db="EMBL/GenBank/DDBJ databases">
        <title>Genomic Encyclopedia of Type Strains, Phase IV (KMG-IV): sequencing the most valuable type-strain genomes for metagenomic binning, comparative biology and taxonomic classification.</title>
        <authorList>
            <person name="Goeker M."/>
        </authorList>
    </citation>
    <scope>NUCLEOTIDE SEQUENCE [LARGE SCALE GENOMIC DNA]</scope>
    <source>
        <strain evidence="3 4">DSM 45521</strain>
    </source>
</reference>
<gene>
    <name evidence="3" type="ORF">DFR67_11434</name>
</gene>
<keyword evidence="2" id="KW-0812">Transmembrane</keyword>
<accession>A0A318RDM7</accession>
<dbReference type="RefSeq" id="WP_158540008.1">
    <property type="nucleotide sequence ID" value="NZ_QJSP01000014.1"/>
</dbReference>
<dbReference type="EMBL" id="QJSP01000014">
    <property type="protein sequence ID" value="PYE13940.1"/>
    <property type="molecule type" value="Genomic_DNA"/>
</dbReference>